<evidence type="ECO:0000313" key="17">
    <source>
        <dbReference type="EnsemblMetazoa" id="ACUA024657-PA"/>
    </source>
</evidence>
<reference evidence="17" key="3">
    <citation type="submission" date="2020-05" db="UniProtKB">
        <authorList>
            <consortium name="EnsemblMetazoa"/>
        </authorList>
    </citation>
    <scope>IDENTIFICATION</scope>
    <source>
        <strain evidence="17">A-37</strain>
    </source>
</reference>
<dbReference type="GO" id="GO:0005737">
    <property type="term" value="C:cytoplasm"/>
    <property type="evidence" value="ECO:0007669"/>
    <property type="project" value="UniProtKB-SubCell"/>
</dbReference>
<keyword evidence="11 13" id="KW-0539">Nucleus</keyword>
<dbReference type="InterPro" id="IPR008967">
    <property type="entry name" value="p53-like_TF_DNA-bd_sf"/>
</dbReference>
<dbReference type="VEuPathDB" id="VectorBase:ACUA024657"/>
<evidence type="ECO:0000256" key="2">
    <source>
        <dbReference type="ARBA" id="ARBA00004496"/>
    </source>
</evidence>
<dbReference type="Pfam" id="PF02865">
    <property type="entry name" value="STAT_int"/>
    <property type="match status" value="1"/>
</dbReference>
<dbReference type="SUPFAM" id="SSF47655">
    <property type="entry name" value="STAT"/>
    <property type="match status" value="1"/>
</dbReference>
<gene>
    <name evidence="16" type="primary">STAT-B</name>
</gene>
<name>A0A182MRP6_9DIPT</name>
<dbReference type="Gene3D" id="1.10.532.10">
    <property type="entry name" value="STAT transcription factor, N-terminal domain"/>
    <property type="match status" value="1"/>
</dbReference>
<evidence type="ECO:0000256" key="9">
    <source>
        <dbReference type="ARBA" id="ARBA00023159"/>
    </source>
</evidence>
<keyword evidence="5 13" id="KW-0597">Phosphoprotein</keyword>
<evidence type="ECO:0000256" key="7">
    <source>
        <dbReference type="ARBA" id="ARBA00023015"/>
    </source>
</evidence>
<dbReference type="InterPro" id="IPR013800">
    <property type="entry name" value="STAT_TF_alpha"/>
</dbReference>
<sequence length="749" mass="86748">MAGYTWSWLNQLQQPTLQAFRFMHEPKITVEIRECLVNWIKQQLDNTPTFVNDQATNHEQIATHFLNQLVKMLKLTGTKCSYDISDELNKTACVFQELFSNNPVQLYEQLLESFKRPCIDYPYECIDLVEKKVAEVFDELNRLQILVYSNDIDSSNLEIEHDYLEQEMNELQEIQLMLDLMPNDYTIRGEETHQIAVRQKNLDDRLRIYWKKRLTLINDIRHVILLTGQLQDKVLNKYLAQWKINQRFHSIGASAGIERDLDTIQLWCENFLEIISKTKVQLTKVIKTKLEGCMNGMEASDLMTAMKDVNWLYEALVASSFVVENQPPLIIKINARFTATVRQLLGKTLNIKTENPQVTVSIISEIQAHNIHWNNCATMYTAGEVVNNIARLEYNEEAKQLSAIFHDMRLQKITRSITKTNNNKCVMDEKYALLFQSSVTVDHSDDVLQVWAISSPVIVSVHHSQNQKAWASIIWDIAFSKIDRIPFEVPEKVRWDWLINVLNLKFNGASGRSLTAEEKHFLYEKAFGCSQPLPVPNDLTITWSQFCKQNLPARAYTFWEWFYQTMKLTHDHFYDLWLHGVVNGFVKKKQAEMFLANCIPGTFLMRFSDSVLGGITIAFVHEGTGGLHQILHIEPFTAKDLSIRTLADRIHDFDELSYLYPNIPKHTVFQRQIVTNLMPIDTNYVATELRARLIIPRVLTTNNQSCNPFQNANVNAGNDHMPTSNEEVSPNDDPLSYYALEELELLQDL</sequence>
<evidence type="ECO:0000256" key="8">
    <source>
        <dbReference type="ARBA" id="ARBA00023125"/>
    </source>
</evidence>
<keyword evidence="7 13" id="KW-0805">Transcription regulation</keyword>
<evidence type="ECO:0000256" key="10">
    <source>
        <dbReference type="ARBA" id="ARBA00023163"/>
    </source>
</evidence>
<dbReference type="Pfam" id="PF01017">
    <property type="entry name" value="STAT_alpha"/>
    <property type="match status" value="1"/>
</dbReference>
<dbReference type="PANTHER" id="PTHR11801">
    <property type="entry name" value="SIGNAL TRANSDUCER AND ACTIVATOR OF TRANSCRIPTION"/>
    <property type="match status" value="1"/>
</dbReference>
<comment type="similarity">
    <text evidence="3 13">Belongs to the transcription factor STAT family.</text>
</comment>
<dbReference type="AlphaFoldDB" id="A0A182MRP6"/>
<feature type="compositionally biased region" description="Polar residues" evidence="14">
    <location>
        <begin position="714"/>
        <end position="728"/>
    </location>
</feature>
<dbReference type="InterPro" id="IPR013799">
    <property type="entry name" value="STAT_TF_prot_interaction"/>
</dbReference>
<dbReference type="SUPFAM" id="SSF48092">
    <property type="entry name" value="Transcription factor STAT-4 N-domain"/>
    <property type="match status" value="1"/>
</dbReference>
<reference evidence="16" key="2">
    <citation type="journal article" date="2016" name="Gene">
        <title>The evolutionary divergence of STAT transcription factor in different Anopheles species.</title>
        <authorList>
            <person name="Gupta K."/>
            <person name="Dhawan R."/>
            <person name="Kajla M."/>
            <person name="Misra T."/>
            <person name="Kumar S."/>
            <person name="Gupta L."/>
        </authorList>
    </citation>
    <scope>NUCLEOTIDE SEQUENCE</scope>
</reference>
<keyword evidence="8 13" id="KW-0238">DNA-binding</keyword>
<reference evidence="18" key="1">
    <citation type="submission" date="2013-09" db="EMBL/GenBank/DDBJ databases">
        <title>The Genome Sequence of Anopheles culicifacies species A.</title>
        <authorList>
            <consortium name="The Broad Institute Genomics Platform"/>
            <person name="Neafsey D.E."/>
            <person name="Besansky N."/>
            <person name="Howell P."/>
            <person name="Walton C."/>
            <person name="Young S.K."/>
            <person name="Zeng Q."/>
            <person name="Gargeya S."/>
            <person name="Fitzgerald M."/>
            <person name="Haas B."/>
            <person name="Abouelleil A."/>
            <person name="Allen A.W."/>
            <person name="Alvarado L."/>
            <person name="Arachchi H.M."/>
            <person name="Berlin A.M."/>
            <person name="Chapman S.B."/>
            <person name="Gainer-Dewar J."/>
            <person name="Goldberg J."/>
            <person name="Griggs A."/>
            <person name="Gujja S."/>
            <person name="Hansen M."/>
            <person name="Howarth C."/>
            <person name="Imamovic A."/>
            <person name="Ireland A."/>
            <person name="Larimer J."/>
            <person name="McCowan C."/>
            <person name="Murphy C."/>
            <person name="Pearson M."/>
            <person name="Poon T.W."/>
            <person name="Priest M."/>
            <person name="Roberts A."/>
            <person name="Saif S."/>
            <person name="Shea T."/>
            <person name="Sisk P."/>
            <person name="Sykes S."/>
            <person name="Wortman J."/>
            <person name="Nusbaum C."/>
            <person name="Birren B."/>
        </authorList>
    </citation>
    <scope>NUCLEOTIDE SEQUENCE [LARGE SCALE GENOMIC DNA]</scope>
    <source>
        <strain evidence="18">A-37</strain>
    </source>
</reference>
<dbReference type="CDD" id="cd09919">
    <property type="entry name" value="SH2_STAT_family"/>
    <property type="match status" value="1"/>
</dbReference>
<keyword evidence="4 13" id="KW-0963">Cytoplasm</keyword>
<evidence type="ECO:0000256" key="11">
    <source>
        <dbReference type="ARBA" id="ARBA00023242"/>
    </source>
</evidence>
<dbReference type="Pfam" id="PF02864">
    <property type="entry name" value="STAT_bind"/>
    <property type="match status" value="1"/>
</dbReference>
<evidence type="ECO:0000259" key="15">
    <source>
        <dbReference type="PROSITE" id="PS50001"/>
    </source>
</evidence>
<evidence type="ECO:0000256" key="12">
    <source>
        <dbReference type="PROSITE-ProRule" id="PRU00191"/>
    </source>
</evidence>
<dbReference type="InterPro" id="IPR000980">
    <property type="entry name" value="SH2"/>
</dbReference>
<dbReference type="InterPro" id="IPR036860">
    <property type="entry name" value="SH2_dom_sf"/>
</dbReference>
<dbReference type="InterPro" id="IPR013801">
    <property type="entry name" value="STAT_TF_DNA-bd"/>
</dbReference>
<evidence type="ECO:0000256" key="6">
    <source>
        <dbReference type="ARBA" id="ARBA00022999"/>
    </source>
</evidence>
<dbReference type="EnsemblMetazoa" id="ACUA024657-RA">
    <property type="protein sequence ID" value="ACUA024657-PA"/>
    <property type="gene ID" value="ACUA024657"/>
</dbReference>
<evidence type="ECO:0000313" key="18">
    <source>
        <dbReference type="Proteomes" id="UP000075883"/>
    </source>
</evidence>
<dbReference type="Gene3D" id="1.10.238.10">
    <property type="entry name" value="EF-hand"/>
    <property type="match status" value="1"/>
</dbReference>
<dbReference type="InterPro" id="IPR015988">
    <property type="entry name" value="STAT_TF_CC"/>
</dbReference>
<dbReference type="Gene3D" id="2.60.40.630">
    <property type="entry name" value="STAT transcription factor, DNA-binding domain"/>
    <property type="match status" value="1"/>
</dbReference>
<comment type="subcellular location">
    <subcellularLocation>
        <location evidence="2 13">Cytoplasm</location>
    </subcellularLocation>
    <subcellularLocation>
        <location evidence="1 13">Nucleus</location>
    </subcellularLocation>
</comment>
<keyword evidence="10 13" id="KW-0804">Transcription</keyword>
<dbReference type="EMBL" id="BK009271">
    <property type="protein sequence ID" value="DAA79947.1"/>
    <property type="molecule type" value="mRNA"/>
</dbReference>
<keyword evidence="18" id="KW-1185">Reference proteome</keyword>
<organism evidence="17 18">
    <name type="scientific">Anopheles culicifacies</name>
    <dbReference type="NCBI Taxonomy" id="139723"/>
    <lineage>
        <taxon>Eukaryota</taxon>
        <taxon>Metazoa</taxon>
        <taxon>Ecdysozoa</taxon>
        <taxon>Arthropoda</taxon>
        <taxon>Hexapoda</taxon>
        <taxon>Insecta</taxon>
        <taxon>Pterygota</taxon>
        <taxon>Neoptera</taxon>
        <taxon>Endopterygota</taxon>
        <taxon>Diptera</taxon>
        <taxon>Nematocera</taxon>
        <taxon>Culicoidea</taxon>
        <taxon>Culicidae</taxon>
        <taxon>Anophelinae</taxon>
        <taxon>Anopheles</taxon>
        <taxon>culicifacies species complex</taxon>
    </lineage>
</organism>
<dbReference type="GO" id="GO:0007165">
    <property type="term" value="P:signal transduction"/>
    <property type="evidence" value="ECO:0007669"/>
    <property type="project" value="InterPro"/>
</dbReference>
<dbReference type="InterPro" id="IPR048988">
    <property type="entry name" value="STAT_linker"/>
</dbReference>
<dbReference type="SUPFAM" id="SSF49417">
    <property type="entry name" value="p53-like transcription factors"/>
    <property type="match status" value="1"/>
</dbReference>
<feature type="region of interest" description="Disordered" evidence="14">
    <location>
        <begin position="714"/>
        <end position="733"/>
    </location>
</feature>
<dbReference type="EMBL" id="AXCM01000170">
    <property type="status" value="NOT_ANNOTATED_CDS"/>
    <property type="molecule type" value="Genomic_DNA"/>
</dbReference>
<dbReference type="Pfam" id="PF21354">
    <property type="entry name" value="STAT_linker"/>
    <property type="match status" value="1"/>
</dbReference>
<dbReference type="GO" id="GO:0003677">
    <property type="term" value="F:DNA binding"/>
    <property type="evidence" value="ECO:0007669"/>
    <property type="project" value="UniProtKB-KW"/>
</dbReference>
<dbReference type="Pfam" id="PF00017">
    <property type="entry name" value="SH2"/>
    <property type="match status" value="1"/>
</dbReference>
<feature type="domain" description="SH2" evidence="15">
    <location>
        <begin position="577"/>
        <end position="680"/>
    </location>
</feature>
<evidence type="ECO:0000256" key="4">
    <source>
        <dbReference type="ARBA" id="ARBA00022490"/>
    </source>
</evidence>
<keyword evidence="9 13" id="KW-0010">Activator</keyword>
<dbReference type="InterPro" id="IPR012345">
    <property type="entry name" value="STAT_TF_DNA-bd_N"/>
</dbReference>
<dbReference type="InterPro" id="IPR036535">
    <property type="entry name" value="STAT_N_sf"/>
</dbReference>
<dbReference type="GO" id="GO:0005634">
    <property type="term" value="C:nucleus"/>
    <property type="evidence" value="ECO:0007669"/>
    <property type="project" value="UniProtKB-SubCell"/>
</dbReference>
<evidence type="ECO:0000256" key="14">
    <source>
        <dbReference type="SAM" id="MobiDB-lite"/>
    </source>
</evidence>
<protein>
    <recommendedName>
        <fullName evidence="13">Signal transducer and activator of transcription</fullName>
    </recommendedName>
</protein>
<accession>A0A182MRP6</accession>
<dbReference type="PROSITE" id="PS50001">
    <property type="entry name" value="SH2"/>
    <property type="match status" value="1"/>
</dbReference>
<keyword evidence="6 12" id="KW-0727">SH2 domain</keyword>
<dbReference type="Gene3D" id="1.20.1050.20">
    <property type="entry name" value="STAT transcription factor, all-alpha domain"/>
    <property type="match status" value="1"/>
</dbReference>
<dbReference type="SUPFAM" id="SSF55550">
    <property type="entry name" value="SH2 domain"/>
    <property type="match status" value="1"/>
</dbReference>
<evidence type="ECO:0000256" key="1">
    <source>
        <dbReference type="ARBA" id="ARBA00004123"/>
    </source>
</evidence>
<dbReference type="STRING" id="139723.A0A182MRP6"/>
<evidence type="ECO:0000256" key="3">
    <source>
        <dbReference type="ARBA" id="ARBA00005586"/>
    </source>
</evidence>
<evidence type="ECO:0000313" key="16">
    <source>
        <dbReference type="EMBL" id="DAA79947.1"/>
    </source>
</evidence>
<dbReference type="Proteomes" id="UP000075883">
    <property type="component" value="Unassembled WGS sequence"/>
</dbReference>
<evidence type="ECO:0000256" key="5">
    <source>
        <dbReference type="ARBA" id="ARBA00022553"/>
    </source>
</evidence>
<dbReference type="GO" id="GO:0006357">
    <property type="term" value="P:regulation of transcription by RNA polymerase II"/>
    <property type="evidence" value="ECO:0007669"/>
    <property type="project" value="UniProtKB-ARBA"/>
</dbReference>
<evidence type="ECO:0000256" key="13">
    <source>
        <dbReference type="RuleBase" id="RU046415"/>
    </source>
</evidence>
<dbReference type="GO" id="GO:0003700">
    <property type="term" value="F:DNA-binding transcription factor activity"/>
    <property type="evidence" value="ECO:0007669"/>
    <property type="project" value="InterPro"/>
</dbReference>
<dbReference type="InterPro" id="IPR001217">
    <property type="entry name" value="STAT"/>
</dbReference>
<dbReference type="Gene3D" id="3.30.505.10">
    <property type="entry name" value="SH2 domain"/>
    <property type="match status" value="1"/>
</dbReference>
<proteinExistence type="evidence at transcript level"/>